<feature type="compositionally biased region" description="Low complexity" evidence="1">
    <location>
        <begin position="10"/>
        <end position="24"/>
    </location>
</feature>
<protein>
    <submittedName>
        <fullName evidence="2">Uncharacterized protein</fullName>
    </submittedName>
</protein>
<dbReference type="EMBL" id="GL883006">
    <property type="protein sequence ID" value="EGG25170.1"/>
    <property type="molecule type" value="Genomic_DNA"/>
</dbReference>
<feature type="region of interest" description="Disordered" evidence="1">
    <location>
        <begin position="142"/>
        <end position="165"/>
    </location>
</feature>
<feature type="region of interest" description="Disordered" evidence="1">
    <location>
        <begin position="1"/>
        <end position="26"/>
    </location>
</feature>
<sequence length="319" mass="35621">METLENNKMLSSSSSSSSSPSSLPIDERTKQISEAFQLIVGVFKECITRIDDGSAKDVIDLFKGYVPDEKYATLKEEYNRERLEMENRQAVNQQMAEHSFENFLTSNVVAAKLTKMVARKIPSQVPPFLGLTGNQAASYATPAASRESAANNSGSHGGQKKRHHHEKDVFGMNWNSIIKMASTLSLDQVKSMLNMLVMVISHMPIPVILREFQKYRILISVFFDLITAIVKLDPRYLATSIVVSVLSVMSFMNKKDKNLNAALNVAKYFHGVGAKKKFALFRLSTLVLNLSYLFKIINPPPITPSDLYSLGKAYLTSKL</sequence>
<dbReference type="AlphaFoldDB" id="F4PHI6"/>
<proteinExistence type="predicted"/>
<evidence type="ECO:0000313" key="2">
    <source>
        <dbReference type="EMBL" id="EGG25170.1"/>
    </source>
</evidence>
<name>F4PHI6_CACFS</name>
<dbReference type="GeneID" id="14877328"/>
<evidence type="ECO:0000256" key="1">
    <source>
        <dbReference type="SAM" id="MobiDB-lite"/>
    </source>
</evidence>
<keyword evidence="3" id="KW-1185">Reference proteome</keyword>
<gene>
    <name evidence="2" type="ORF">DFA_03418</name>
</gene>
<dbReference type="RefSeq" id="XP_004363021.1">
    <property type="nucleotide sequence ID" value="XM_004362964.1"/>
</dbReference>
<reference evidence="3" key="1">
    <citation type="journal article" date="2011" name="Genome Res.">
        <title>Phylogeny-wide analysis of social amoeba genomes highlights ancient origins for complex intercellular communication.</title>
        <authorList>
            <person name="Heidel A.J."/>
            <person name="Lawal H.M."/>
            <person name="Felder M."/>
            <person name="Schilde C."/>
            <person name="Helps N.R."/>
            <person name="Tunggal B."/>
            <person name="Rivero F."/>
            <person name="John U."/>
            <person name="Schleicher M."/>
            <person name="Eichinger L."/>
            <person name="Platzer M."/>
            <person name="Noegel A.A."/>
            <person name="Schaap P."/>
            <person name="Gloeckner G."/>
        </authorList>
    </citation>
    <scope>NUCLEOTIDE SEQUENCE [LARGE SCALE GENOMIC DNA]</scope>
    <source>
        <strain evidence="3">SH3</strain>
    </source>
</reference>
<dbReference type="OrthoDB" id="20964at2759"/>
<dbReference type="KEGG" id="dfa:DFA_03418"/>
<dbReference type="OMA" id="FHEYKFI"/>
<organism evidence="2 3">
    <name type="scientific">Cavenderia fasciculata</name>
    <name type="common">Slime mold</name>
    <name type="synonym">Dictyostelium fasciculatum</name>
    <dbReference type="NCBI Taxonomy" id="261658"/>
    <lineage>
        <taxon>Eukaryota</taxon>
        <taxon>Amoebozoa</taxon>
        <taxon>Evosea</taxon>
        <taxon>Eumycetozoa</taxon>
        <taxon>Dictyostelia</taxon>
        <taxon>Acytosteliales</taxon>
        <taxon>Cavenderiaceae</taxon>
        <taxon>Cavenderia</taxon>
    </lineage>
</organism>
<evidence type="ECO:0000313" key="3">
    <source>
        <dbReference type="Proteomes" id="UP000007797"/>
    </source>
</evidence>
<accession>F4PHI6</accession>
<dbReference type="Proteomes" id="UP000007797">
    <property type="component" value="Unassembled WGS sequence"/>
</dbReference>